<evidence type="ECO:0000313" key="2">
    <source>
        <dbReference type="Proteomes" id="UP000239590"/>
    </source>
</evidence>
<dbReference type="EMBL" id="PTRA01000001">
    <property type="protein sequence ID" value="PQA59169.1"/>
    <property type="molecule type" value="Genomic_DNA"/>
</dbReference>
<dbReference type="InterPro" id="IPR010767">
    <property type="entry name" value="Phage_CGC-2007_Cje0229"/>
</dbReference>
<protein>
    <recommendedName>
        <fullName evidence="3">DUF1353 domain-containing protein</fullName>
    </recommendedName>
</protein>
<gene>
    <name evidence="1" type="ORF">C5O19_05800</name>
</gene>
<dbReference type="Proteomes" id="UP000239590">
    <property type="component" value="Unassembled WGS sequence"/>
</dbReference>
<dbReference type="RefSeq" id="WP_104710463.1">
    <property type="nucleotide sequence ID" value="NZ_PTRA01000001.1"/>
</dbReference>
<proteinExistence type="predicted"/>
<evidence type="ECO:0008006" key="3">
    <source>
        <dbReference type="Google" id="ProtNLM"/>
    </source>
</evidence>
<sequence>MKIVLEYDTQGIVPDHFRVLEGFTLEASDGTIFDIPAGLLTDGASVPGWAQGLIHPIGRDFVADAFHDCFYISNRVHGFSRSQIDTYWLEFMKRFNPKKPRRTYSKFVVVRALGWWNWYGYRLGLFK</sequence>
<dbReference type="Pfam" id="PF07087">
    <property type="entry name" value="DUF1353"/>
    <property type="match status" value="1"/>
</dbReference>
<dbReference type="OrthoDB" id="962458at2"/>
<organism evidence="1 2">
    <name type="scientific">Siphonobacter curvatus</name>
    <dbReference type="NCBI Taxonomy" id="2094562"/>
    <lineage>
        <taxon>Bacteria</taxon>
        <taxon>Pseudomonadati</taxon>
        <taxon>Bacteroidota</taxon>
        <taxon>Cytophagia</taxon>
        <taxon>Cytophagales</taxon>
        <taxon>Cytophagaceae</taxon>
        <taxon>Siphonobacter</taxon>
    </lineage>
</organism>
<reference evidence="2" key="1">
    <citation type="submission" date="2018-02" db="EMBL/GenBank/DDBJ databases">
        <title>Genome sequencing of Solimonas sp. HR-BB.</title>
        <authorList>
            <person name="Lee Y."/>
            <person name="Jeon C.O."/>
        </authorList>
    </citation>
    <scope>NUCLEOTIDE SEQUENCE [LARGE SCALE GENOMIC DNA]</scope>
    <source>
        <strain evidence="2">HR-U</strain>
    </source>
</reference>
<accession>A0A2S7IND2</accession>
<dbReference type="AlphaFoldDB" id="A0A2S7IND2"/>
<name>A0A2S7IND2_9BACT</name>
<evidence type="ECO:0000313" key="1">
    <source>
        <dbReference type="EMBL" id="PQA59169.1"/>
    </source>
</evidence>
<keyword evidence="2" id="KW-1185">Reference proteome</keyword>
<comment type="caution">
    <text evidence="1">The sequence shown here is derived from an EMBL/GenBank/DDBJ whole genome shotgun (WGS) entry which is preliminary data.</text>
</comment>